<reference evidence="3" key="1">
    <citation type="journal article" date="2021" name="Science">
        <title>Hunting the eagle killer: A cyanobacterial neurotoxin causes vacuolar myelinopathy.</title>
        <authorList>
            <person name="Breinlinger S."/>
            <person name="Phillips T.J."/>
            <person name="Haram B.N."/>
            <person name="Mares J."/>
            <person name="Martinez Yerena J.A."/>
            <person name="Hrouzek P."/>
            <person name="Sobotka R."/>
            <person name="Henderson W.M."/>
            <person name="Schmieder P."/>
            <person name="Williams S.M."/>
            <person name="Lauderdale J.D."/>
            <person name="Wilde H.D."/>
            <person name="Gerrin W."/>
            <person name="Kust A."/>
            <person name="Washington J.W."/>
            <person name="Wagner C."/>
            <person name="Geier B."/>
            <person name="Liebeke M."/>
            <person name="Enke H."/>
            <person name="Niedermeyer T.H.J."/>
            <person name="Wilde S.B."/>
        </authorList>
    </citation>
    <scope>NUCLEOTIDE SEQUENCE [LARGE SCALE GENOMIC DNA]</scope>
    <source>
        <strain evidence="3">Thurmond2011</strain>
    </source>
</reference>
<dbReference type="PDB" id="8TWN">
    <property type="method" value="X-ray"/>
    <property type="resolution" value="2.08 A"/>
    <property type="chains" value="A=1-239"/>
</dbReference>
<feature type="binding site" evidence="8 9">
    <location>
        <position position="176"/>
    </location>
    <ligand>
        <name>Fe(3+)</name>
        <dbReference type="ChEBI" id="CHEBI:29034"/>
        <label>3</label>
    </ligand>
</feature>
<evidence type="ECO:0007829" key="5">
    <source>
        <dbReference type="PDB" id="8JI3"/>
    </source>
</evidence>
<dbReference type="PDB" id="8JI4">
    <property type="method" value="X-ray"/>
    <property type="resolution" value="1.67 A"/>
    <property type="chains" value="A/B=1-239"/>
</dbReference>
<keyword evidence="4 5" id="KW-0479">Metal-binding</keyword>
<dbReference type="RefSeq" id="WP_208344496.1">
    <property type="nucleotide sequence ID" value="NZ_CAWQFN010000508.1"/>
</dbReference>
<feature type="binding site" evidence="9">
    <location>
        <position position="140"/>
    </location>
    <ligand>
        <name>Fe(3+)</name>
        <dbReference type="ChEBI" id="CHEBI:29034"/>
        <label>1</label>
    </ligand>
</feature>
<evidence type="ECO:0007829" key="7">
    <source>
        <dbReference type="PDB" id="8TWN"/>
    </source>
</evidence>
<evidence type="ECO:0007829" key="8">
    <source>
        <dbReference type="PDB" id="8TWT"/>
    </source>
</evidence>
<evidence type="ECO:0007829" key="6">
    <source>
        <dbReference type="PDB" id="8JI5"/>
    </source>
</evidence>
<feature type="binding site" evidence="7 8">
    <location>
        <position position="57"/>
    </location>
    <ligand>
        <name>(R)-malate</name>
        <dbReference type="ChEBI" id="CHEBI:15588"/>
    </ligand>
</feature>
<evidence type="ECO:0000313" key="1">
    <source>
        <dbReference type="EMBL" id="MDR9893087.1"/>
    </source>
</evidence>
<evidence type="ECO:0000313" key="3">
    <source>
        <dbReference type="Proteomes" id="UP000667802"/>
    </source>
</evidence>
<evidence type="ECO:0007829" key="10">
    <source>
        <dbReference type="PDB" id="8ZVG"/>
    </source>
</evidence>
<dbReference type="PDB" id="8JI3">
    <property type="method" value="X-ray"/>
    <property type="resolution" value="1.78 A"/>
    <property type="chains" value="A/B=1-239"/>
</dbReference>
<feature type="binding site" evidence="5 6">
    <location>
        <position position="140"/>
    </location>
    <ligand>
        <name>Fe(2+)</name>
        <dbReference type="ChEBI" id="CHEBI:29033"/>
        <label>1</label>
    </ligand>
</feature>
<keyword evidence="4 5" id="KW-0002">3D-structure</keyword>
<reference evidence="10 11" key="5">
    <citation type="journal article" date="2024" name="FEBS J.">
        <title>Structural and molecular insights of two unique enzymesinvolved in the biosynthesis of a natural halogenated nitrile.</title>
        <authorList>
            <person name="Chen C.C."/>
            <person name="Li H."/>
            <person name="Huang J.W."/>
            <person name="Guo R.T."/>
        </authorList>
    </citation>
    <scope>X-RAY CRYSTALLOGRAPHY (1.87 ANGSTROMS) IN COMPLEX WITH FE(2+)</scope>
</reference>
<protein>
    <submittedName>
        <fullName evidence="2">AetD</fullName>
    </submittedName>
</protein>
<feature type="binding site" evidence="4 5">
    <location>
        <position position="172"/>
    </location>
    <ligand>
        <name>Fe(2+)</name>
        <dbReference type="ChEBI" id="CHEBI:29033"/>
        <label>2</label>
    </ligand>
</feature>
<dbReference type="PDB" id="8JI2">
    <property type="method" value="X-ray"/>
    <property type="resolution" value="1.75 A"/>
    <property type="chains" value="A/B=1-239"/>
</dbReference>
<accession>A0A861B387</accession>
<feature type="binding site" evidence="8 9">
    <location>
        <position position="76"/>
    </location>
    <ligand>
        <name>Fe(3+)</name>
        <dbReference type="ChEBI" id="CHEBI:29034"/>
        <label>2</label>
    </ligand>
</feature>
<feature type="binding site" evidence="9">
    <location>
        <position position="72"/>
    </location>
    <ligand>
        <name>Fe(3+)</name>
        <dbReference type="ChEBI" id="CHEBI:29034"/>
        <label>1</label>
    </ligand>
</feature>
<keyword evidence="3" id="KW-1185">Reference proteome</keyword>
<evidence type="ECO:0000313" key="2">
    <source>
        <dbReference type="EMBL" id="QNL15174.1"/>
    </source>
</evidence>
<evidence type="ECO:0007829" key="11">
    <source>
        <dbReference type="PDB" id="8ZVH"/>
    </source>
</evidence>
<reference evidence="4 5" key="4">
    <citation type="journal article" date="2023" name="Nat. Commun.">
        <title>The structural and functional investigation into an unusual nitrile synthase.</title>
        <authorList>
            <person name="Li H."/>
            <person name="Huang J.W."/>
            <person name="Dai L."/>
            <person name="Zheng H."/>
            <person name="Dai S."/>
            <person name="Zhang Q."/>
            <person name="Yao L."/>
            <person name="Yang Y."/>
            <person name="Yang Y."/>
            <person name="Min J."/>
            <person name="Guo R.T."/>
            <person name="Chen C.C."/>
        </authorList>
    </citation>
    <scope>X-RAY CRYSTALLOGRAPHY (1.61 ANGSTROMS) IN COMPLEX WITH FE(2+)</scope>
</reference>
<dbReference type="Gene3D" id="1.20.910.10">
    <property type="entry name" value="Heme oxygenase-like"/>
    <property type="match status" value="1"/>
</dbReference>
<feature type="binding site" evidence="7 8">
    <location>
        <position position="80"/>
    </location>
    <ligand>
        <name>(R)-malate</name>
        <dbReference type="ChEBI" id="CHEBI:15588"/>
    </ligand>
</feature>
<dbReference type="SMR" id="A0A861B387"/>
<evidence type="ECO:0007829" key="4">
    <source>
        <dbReference type="PDB" id="8JI2"/>
    </source>
</evidence>
<dbReference type="PDB" id="8JI7">
    <property type="method" value="X-ray"/>
    <property type="resolution" value="1.61 A"/>
    <property type="chains" value="A/B=1-239"/>
</dbReference>
<dbReference type="PDB" id="8ZVG">
    <property type="method" value="X-ray"/>
    <property type="resolution" value="1.89 A"/>
    <property type="chains" value="A/B=1-239"/>
</dbReference>
<dbReference type="PDB" id="8JI6">
    <property type="method" value="X-ray"/>
    <property type="resolution" value="1.90 A"/>
    <property type="chains" value="A/B=1-239"/>
</dbReference>
<dbReference type="InterPro" id="IPR016084">
    <property type="entry name" value="Haem_Oase-like_multi-hlx"/>
</dbReference>
<feature type="binding site" evidence="8 9">
    <location>
        <position position="79"/>
    </location>
    <ligand>
        <name>Fe(3+)</name>
        <dbReference type="ChEBI" id="CHEBI:29034"/>
        <label>3</label>
    </ligand>
</feature>
<sequence length="239" mass="27972">MKAILQLILEKRQEFEKLPCFEFVRDETISPEERLILYPCIAAFALNFRDLNRYDYRDDNSSDYYQKIINIHTQEDAKHWEWFLNDLELLGFDKTMRFSEALRFVWSDDLLHTRRLCHNIAVLSHDLEPVMKMVVIEAMETAGLVIFHALAKPGESIAKATRRKYLYVADSHVEVETGHAVGTENIITILEQTQLSSEQEEKAKEIVNKVFQWSTNLIGEFERYVKAHRSEKAQPTAAY</sequence>
<reference evidence="7 8" key="6">
    <citation type="journal article" date="2024" name="Nat. Chem.">
        <title>A single diiron enzyme catalyses the oxidative rearrangement of tryptophan to indole nitrile.</title>
        <authorList>
            <person name="Adak S."/>
            <person name="Ye N."/>
            <person name="Calderone L.A."/>
            <person name="Duan M."/>
            <person name="Lubeck W."/>
            <person name="Schafer R.J.B."/>
            <person name="Lukowski A.L."/>
            <person name="Houk K.N."/>
            <person name="Pandelia M.E."/>
            <person name="Drennan C.L."/>
            <person name="Moore B.S."/>
        </authorList>
    </citation>
    <scope>X-RAY CRYSTALLOGRAPHY (2.00 ANGSTROMS) IN COMPLEX WITH (R)-MALATE AND FE(3+)</scope>
</reference>
<gene>
    <name evidence="2" type="primary">aetD</name>
    <name evidence="1" type="ORF">G7B40_000605</name>
</gene>
<dbReference type="EMBL" id="MT225528">
    <property type="protein sequence ID" value="QNL15174.1"/>
    <property type="molecule type" value="Genomic_DNA"/>
</dbReference>
<dbReference type="PDB" id="8TWT">
    <property type="method" value="X-ray"/>
    <property type="resolution" value="2.30 A"/>
    <property type="chains" value="A/B=1-239"/>
</dbReference>
<dbReference type="PDB" id="8TWW">
    <property type="method" value="X-ray"/>
    <property type="resolution" value="2.00 A"/>
    <property type="chains" value="A/B=1-239"/>
</dbReference>
<feature type="binding site" evidence="5 6">
    <location>
        <position position="179"/>
    </location>
    <ligand>
        <name>Fe(2+)</name>
        <dbReference type="ChEBI" id="CHEBI:29033"/>
        <label>1</label>
    </ligand>
</feature>
<feature type="binding site" evidence="4 5">
    <location>
        <position position="79"/>
    </location>
    <ligand>
        <name>Fe(2+)</name>
        <dbReference type="ChEBI" id="CHEBI:29033"/>
        <label>2</label>
    </ligand>
</feature>
<feature type="binding site" evidence="5 6">
    <location>
        <position position="176"/>
    </location>
    <ligand>
        <name>Fe(2+)</name>
        <dbReference type="ChEBI" id="CHEBI:29033"/>
        <label>1</label>
    </ligand>
</feature>
<dbReference type="PDB" id="8JI5">
    <property type="method" value="X-ray"/>
    <property type="resolution" value="2.01 A"/>
    <property type="chains" value="A/B=1-239"/>
</dbReference>
<reference evidence="2" key="2">
    <citation type="journal article" date="2021" name="Science, e1252229">
        <title>Hunting the eagle killer: A cyanobacterial neurotoxin causes vacuolar myelinopathy.</title>
        <authorList>
            <person name="Breinlinger S."/>
            <person name="Phillips T.J."/>
            <person name="Haram B.N."/>
            <person name="Mares J."/>
            <person name="Martinez Yerena J.A."/>
            <person name="Hrouzek P."/>
            <person name="Sobotka R."/>
            <person name="Henderson W.M."/>
            <person name="Schmieder P."/>
            <person name="Williams S.M."/>
            <person name="Lauderdale J.D."/>
            <person name="Wilde H.D."/>
            <person name="Gerrin W."/>
            <person name="Kust A."/>
            <person name="Washington J.W."/>
            <person name="Wagner C."/>
            <person name="Geier B."/>
            <person name="Liebeke M."/>
            <person name="Enke H."/>
            <person name="Niedermeyer T.H.J."/>
            <person name="Wilde S.B."/>
        </authorList>
    </citation>
    <scope>NUCLEOTIDE SEQUENCE</scope>
    <source>
        <strain evidence="2">Thurmond2011</strain>
    </source>
</reference>
<feature type="binding site" evidence="5 6">
    <location>
        <position position="76"/>
    </location>
    <ligand>
        <name>Fe(2+)</name>
        <dbReference type="ChEBI" id="CHEBI:29033"/>
        <label>1</label>
    </ligand>
</feature>
<evidence type="ECO:0007829" key="9">
    <source>
        <dbReference type="PDB" id="8TWW"/>
    </source>
</evidence>
<feature type="binding site" evidence="4 5">
    <location>
        <position position="176"/>
    </location>
    <ligand>
        <name>Fe(2+)</name>
        <dbReference type="ChEBI" id="CHEBI:29033"/>
        <label>2</label>
    </ligand>
</feature>
<feature type="binding site" evidence="8">
    <location>
        <position position="77"/>
    </location>
    <ligand>
        <name>(R)-malate</name>
        <dbReference type="ChEBI" id="CHEBI:15588"/>
    </ligand>
</feature>
<dbReference type="GO" id="GO:0046872">
    <property type="term" value="F:metal ion binding"/>
    <property type="evidence" value="ECO:0007669"/>
    <property type="project" value="UniProtKB-KW"/>
</dbReference>
<reference evidence="1" key="3">
    <citation type="submission" date="2022-06" db="EMBL/GenBank/DDBJ databases">
        <title>More than just an Eagle Killer: The freshwater cyanobacterium Aetokthonos hydrillicola produces highly toxic dolastatin derivatives.</title>
        <authorList>
            <person name="Schwark M."/>
            <person name="Martinez Yerena J.A."/>
            <person name="Rohrborn K."/>
            <person name="Hrouzek P."/>
            <person name="Divoka P."/>
            <person name="Delawska K."/>
            <person name="Saha S."/>
            <person name="Wiley F."/>
            <person name="Enke H."/>
            <person name="Enke D."/>
            <person name="Wilde S.B."/>
            <person name="Vorreiter C."/>
            <person name="Sippl W."/>
            <person name="Sobotka R."/>
            <person name="Mares J."/>
            <person name="Niedermayer T.H.J."/>
        </authorList>
    </citation>
    <scope>NUCLEOTIDE SEQUENCE</scope>
    <source>
        <strain evidence="1">Thurmond2011</strain>
    </source>
</reference>
<name>A0A861B387_9CYAN</name>
<feature type="binding site" evidence="8 9">
    <location>
        <position position="140"/>
    </location>
    <ligand>
        <name>Fe(3+)</name>
        <dbReference type="ChEBI" id="CHEBI:29034"/>
        <label>2</label>
    </ligand>
</feature>
<feature type="binding site" evidence="8 9">
    <location>
        <position position="172"/>
    </location>
    <ligand>
        <name>Fe(3+)</name>
        <dbReference type="ChEBI" id="CHEBI:29034"/>
        <label>3</label>
    </ligand>
</feature>
<organism evidence="2">
    <name type="scientific">Aetokthonos hydrillicola Thurmond2011</name>
    <dbReference type="NCBI Taxonomy" id="2712845"/>
    <lineage>
        <taxon>Bacteria</taxon>
        <taxon>Bacillati</taxon>
        <taxon>Cyanobacteriota</taxon>
        <taxon>Cyanophyceae</taxon>
        <taxon>Nostocales</taxon>
        <taxon>Hapalosiphonaceae</taxon>
        <taxon>Aetokthonos</taxon>
    </lineage>
</organism>
<feature type="binding site" evidence="7 8">
    <location>
        <position position="53"/>
    </location>
    <ligand>
        <name>(R)-malate</name>
        <dbReference type="ChEBI" id="CHEBI:15588"/>
    </ligand>
</feature>
<dbReference type="EMBL" id="JAALHA020000001">
    <property type="protein sequence ID" value="MDR9893087.1"/>
    <property type="molecule type" value="Genomic_DNA"/>
</dbReference>
<dbReference type="PDB" id="8ZVH">
    <property type="method" value="X-ray"/>
    <property type="resolution" value="1.87 A"/>
    <property type="chains" value="A/B=1-239"/>
</dbReference>
<proteinExistence type="evidence at protein level"/>
<dbReference type="Proteomes" id="UP000667802">
    <property type="component" value="Unassembled WGS sequence"/>
</dbReference>
<feature type="binding site" evidence="8 9">
    <location>
        <position position="176"/>
    </location>
    <ligand>
        <name>Fe(3+)</name>
        <dbReference type="ChEBI" id="CHEBI:29034"/>
        <label>2</label>
    </ligand>
</feature>
<dbReference type="AlphaFoldDB" id="A0A861B387"/>
<feature type="binding site" evidence="9">
    <location>
        <position position="179"/>
    </location>
    <ligand>
        <name>Fe(3+)</name>
        <dbReference type="ChEBI" id="CHEBI:29034"/>
        <label>2</label>
    </ligand>
</feature>